<keyword evidence="3" id="KW-1185">Reference proteome</keyword>
<reference evidence="3" key="1">
    <citation type="journal article" date="2020" name="Genome Biol.">
        <title>Gamete binning: chromosome-level and haplotype-resolved genome assembly enabled by high-throughput single-cell sequencing of gamete genomes.</title>
        <authorList>
            <person name="Campoy J.A."/>
            <person name="Sun H."/>
            <person name="Goel M."/>
            <person name="Jiao W.-B."/>
            <person name="Folz-Donahue K."/>
            <person name="Wang N."/>
            <person name="Rubio M."/>
            <person name="Liu C."/>
            <person name="Kukat C."/>
            <person name="Ruiz D."/>
            <person name="Huettel B."/>
            <person name="Schneeberger K."/>
        </authorList>
    </citation>
    <scope>NUCLEOTIDE SEQUENCE [LARGE SCALE GENOMIC DNA]</scope>
    <source>
        <strain evidence="3">cv. Rojo Pasion</strain>
    </source>
</reference>
<evidence type="ECO:0000313" key="2">
    <source>
        <dbReference type="EMBL" id="CAB4303893.1"/>
    </source>
</evidence>
<proteinExistence type="predicted"/>
<dbReference type="EMBL" id="CAEKKB010000003">
    <property type="protein sequence ID" value="CAB4303893.1"/>
    <property type="molecule type" value="Genomic_DNA"/>
</dbReference>
<feature type="region of interest" description="Disordered" evidence="1">
    <location>
        <begin position="72"/>
        <end position="96"/>
    </location>
</feature>
<evidence type="ECO:0000256" key="1">
    <source>
        <dbReference type="SAM" id="MobiDB-lite"/>
    </source>
</evidence>
<accession>A0A6J5WUG5</accession>
<gene>
    <name evidence="2" type="ORF">ORAREDHAP_LOCUS20760</name>
</gene>
<organism evidence="2 3">
    <name type="scientific">Prunus armeniaca</name>
    <name type="common">Apricot</name>
    <name type="synonym">Armeniaca vulgaris</name>
    <dbReference type="NCBI Taxonomy" id="36596"/>
    <lineage>
        <taxon>Eukaryota</taxon>
        <taxon>Viridiplantae</taxon>
        <taxon>Streptophyta</taxon>
        <taxon>Embryophyta</taxon>
        <taxon>Tracheophyta</taxon>
        <taxon>Spermatophyta</taxon>
        <taxon>Magnoliopsida</taxon>
        <taxon>eudicotyledons</taxon>
        <taxon>Gunneridae</taxon>
        <taxon>Pentapetalae</taxon>
        <taxon>rosids</taxon>
        <taxon>fabids</taxon>
        <taxon>Rosales</taxon>
        <taxon>Rosaceae</taxon>
        <taxon>Amygdaloideae</taxon>
        <taxon>Amygdaleae</taxon>
        <taxon>Prunus</taxon>
    </lineage>
</organism>
<sequence>MWDSRVLVDVEFYELLDFNHLATVISWRISKPFEQVHDHVYKCYCDSQGHEGEDGDGGGDESVEIDIAAASENLPFPASSSSSSSSGLFLPRRKRN</sequence>
<dbReference type="AlphaFoldDB" id="A0A6J5WUG5"/>
<name>A0A6J5WUG5_PRUAR</name>
<protein>
    <submittedName>
        <fullName evidence="2">Uncharacterized protein</fullName>
    </submittedName>
</protein>
<dbReference type="Proteomes" id="UP000507245">
    <property type="component" value="Unassembled WGS sequence"/>
</dbReference>
<evidence type="ECO:0000313" key="3">
    <source>
        <dbReference type="Proteomes" id="UP000507245"/>
    </source>
</evidence>